<evidence type="ECO:0000256" key="3">
    <source>
        <dbReference type="ARBA" id="ARBA00022448"/>
    </source>
</evidence>
<dbReference type="PANTHER" id="PTHR33376:SF4">
    <property type="entry name" value="SIALIC ACID-BINDING PERIPLASMIC PROTEIN SIAP"/>
    <property type="match status" value="1"/>
</dbReference>
<dbReference type="PANTHER" id="PTHR33376">
    <property type="match status" value="1"/>
</dbReference>
<keyword evidence="3" id="KW-0813">Transport</keyword>
<evidence type="ECO:0000256" key="4">
    <source>
        <dbReference type="ARBA" id="ARBA00022729"/>
    </source>
</evidence>
<dbReference type="Proteomes" id="UP000466024">
    <property type="component" value="Unassembled WGS sequence"/>
</dbReference>
<keyword evidence="4 5" id="KW-0732">Signal</keyword>
<feature type="signal peptide" evidence="5">
    <location>
        <begin position="1"/>
        <end position="38"/>
    </location>
</feature>
<evidence type="ECO:0000313" key="7">
    <source>
        <dbReference type="Proteomes" id="UP000466024"/>
    </source>
</evidence>
<reference evidence="6 7" key="1">
    <citation type="submission" date="2019-08" db="EMBL/GenBank/DDBJ databases">
        <title>Bioinformatics analysis of the strain L3 and L5.</title>
        <authorList>
            <person name="Li X."/>
        </authorList>
    </citation>
    <scope>NUCLEOTIDE SEQUENCE [LARGE SCALE GENOMIC DNA]</scope>
    <source>
        <strain evidence="6 7">L3</strain>
    </source>
</reference>
<keyword evidence="7" id="KW-1185">Reference proteome</keyword>
<dbReference type="NCBIfam" id="TIGR00787">
    <property type="entry name" value="dctP"/>
    <property type="match status" value="1"/>
</dbReference>
<dbReference type="AlphaFoldDB" id="A0A640WJ68"/>
<comment type="caution">
    <text evidence="6">The sequence shown here is derived from an EMBL/GenBank/DDBJ whole genome shotgun (WGS) entry which is preliminary data.</text>
</comment>
<name>A0A640WJ68_9GAMM</name>
<dbReference type="CDD" id="cd13679">
    <property type="entry name" value="PBP2_TRAP_YiaO_like"/>
    <property type="match status" value="1"/>
</dbReference>
<dbReference type="Pfam" id="PF03480">
    <property type="entry name" value="DctP"/>
    <property type="match status" value="1"/>
</dbReference>
<protein>
    <submittedName>
        <fullName evidence="6">TRAP transporter substrate-binding protein</fullName>
    </submittedName>
</protein>
<comment type="similarity">
    <text evidence="2">Belongs to the bacterial solute-binding protein 7 family.</text>
</comment>
<evidence type="ECO:0000256" key="1">
    <source>
        <dbReference type="ARBA" id="ARBA00004196"/>
    </source>
</evidence>
<dbReference type="InterPro" id="IPR038404">
    <property type="entry name" value="TRAP_DctP_sf"/>
</dbReference>
<dbReference type="InterPro" id="IPR018389">
    <property type="entry name" value="DctP_fam"/>
</dbReference>
<organism evidence="6 7">
    <name type="scientific">Salinicola corii</name>
    <dbReference type="NCBI Taxonomy" id="2606937"/>
    <lineage>
        <taxon>Bacteria</taxon>
        <taxon>Pseudomonadati</taxon>
        <taxon>Pseudomonadota</taxon>
        <taxon>Gammaproteobacteria</taxon>
        <taxon>Oceanospirillales</taxon>
        <taxon>Halomonadaceae</taxon>
        <taxon>Salinicola</taxon>
    </lineage>
</organism>
<evidence type="ECO:0000256" key="5">
    <source>
        <dbReference type="SAM" id="SignalP"/>
    </source>
</evidence>
<dbReference type="InterPro" id="IPR004682">
    <property type="entry name" value="TRAP_DctP"/>
</dbReference>
<dbReference type="PIRSF" id="PIRSF006470">
    <property type="entry name" value="DctB"/>
    <property type="match status" value="1"/>
</dbReference>
<dbReference type="NCBIfam" id="NF037995">
    <property type="entry name" value="TRAP_S1"/>
    <property type="match status" value="1"/>
</dbReference>
<dbReference type="EMBL" id="VTPX01000001">
    <property type="protein sequence ID" value="KAA0020625.1"/>
    <property type="molecule type" value="Genomic_DNA"/>
</dbReference>
<comment type="subcellular location">
    <subcellularLocation>
        <location evidence="1">Cell envelope</location>
    </subcellularLocation>
</comment>
<sequence>MTTITSFPTTPRPSRARSRLTTLVMATVLGLTSLSATAATEMPPFPEVTGDVVEGDGNDYSLKFNIGLTQSSAQYRGLEYFKKIVEQRSDGHIQVQAFHSAQLGDDLQSVSALQAGTLEMTAPSTSPMVSMFPQFAVFDLPFLFPTPEIADKVLDGDIGQQMLKDASTKGLVAIGWAENGYRQLTNSKQAVTSPSDLDGLKVRTMQNPIHLDIWRTLGANPTPMSFAELFTALEQGVVDGQENPWITIESSKFNEVQQYATETNHVYTPFITLVSERFWNRLPESYQQLLREAAKQMGDYERQVSRTLNDQIKQELKDQGMQITELTPEQIATFQEDLAPVYDDWRDKIGGDLIDRIRAESKTQ</sequence>
<dbReference type="Gene3D" id="3.40.190.170">
    <property type="entry name" value="Bacterial extracellular solute-binding protein, family 7"/>
    <property type="match status" value="1"/>
</dbReference>
<proteinExistence type="inferred from homology"/>
<dbReference type="GO" id="GO:0055085">
    <property type="term" value="P:transmembrane transport"/>
    <property type="evidence" value="ECO:0007669"/>
    <property type="project" value="InterPro"/>
</dbReference>
<dbReference type="GO" id="GO:0030288">
    <property type="term" value="C:outer membrane-bounded periplasmic space"/>
    <property type="evidence" value="ECO:0007669"/>
    <property type="project" value="InterPro"/>
</dbReference>
<accession>A0A640WJ68</accession>
<evidence type="ECO:0000313" key="6">
    <source>
        <dbReference type="EMBL" id="KAA0020625.1"/>
    </source>
</evidence>
<dbReference type="RefSeq" id="WP_149433744.1">
    <property type="nucleotide sequence ID" value="NZ_VTPX01000001.1"/>
</dbReference>
<gene>
    <name evidence="6" type="ORF">F0A16_02195</name>
</gene>
<feature type="chain" id="PRO_5024879253" evidence="5">
    <location>
        <begin position="39"/>
        <end position="364"/>
    </location>
</feature>
<evidence type="ECO:0000256" key="2">
    <source>
        <dbReference type="ARBA" id="ARBA00009023"/>
    </source>
</evidence>